<feature type="compositionally biased region" description="Basic and acidic residues" evidence="1">
    <location>
        <begin position="9"/>
        <end position="23"/>
    </location>
</feature>
<organism evidence="2 3">
    <name type="scientific">Rickettsia slovaca (strain 13-B)</name>
    <dbReference type="NCBI Taxonomy" id="941638"/>
    <lineage>
        <taxon>Bacteria</taxon>
        <taxon>Pseudomonadati</taxon>
        <taxon>Pseudomonadota</taxon>
        <taxon>Alphaproteobacteria</taxon>
        <taxon>Rickettsiales</taxon>
        <taxon>Rickettsiaceae</taxon>
        <taxon>Rickettsieae</taxon>
        <taxon>Rickettsia</taxon>
        <taxon>spotted fever group</taxon>
    </lineage>
</organism>
<dbReference type="Proteomes" id="UP000005443">
    <property type="component" value="Chromosome"/>
</dbReference>
<evidence type="ECO:0008006" key="4">
    <source>
        <dbReference type="Google" id="ProtNLM"/>
    </source>
</evidence>
<proteinExistence type="predicted"/>
<protein>
    <recommendedName>
        <fullName evidence="4">Transposase</fullName>
    </recommendedName>
</protein>
<gene>
    <name evidence="2" type="ordered locus">Rsl_757</name>
</gene>
<sequence length="114" mass="13468">MLATQTEELNQKSKYNEGKAEGIEIGETRRNTEIAKEMLADNKPIEKIIKYTKLSKEEIEKLKEEKLCHYLMQVQFINRFHIHGHMKLGTLNKKFIGYRKKYRLPTMLKIGNIT</sequence>
<evidence type="ECO:0000313" key="3">
    <source>
        <dbReference type="Proteomes" id="UP000005443"/>
    </source>
</evidence>
<evidence type="ECO:0000313" key="2">
    <source>
        <dbReference type="EMBL" id="AEV92252.1"/>
    </source>
</evidence>
<keyword evidence="3" id="KW-1185">Reference proteome</keyword>
<dbReference type="EMBL" id="CP002428">
    <property type="protein sequence ID" value="AEV92252.1"/>
    <property type="molecule type" value="Genomic_DNA"/>
</dbReference>
<accession>A0ABM5MPS5</accession>
<name>A0ABM5MPS5_RICS1</name>
<reference evidence="2 3" key="1">
    <citation type="journal article" date="2012" name="J. Bacteriol.">
        <title>Complete genome sequence of Rickettsia slovaca, the agent of tick-borne lymphadenitis.</title>
        <authorList>
            <person name="Fournier P.E."/>
            <person name="El Karkouri K."/>
            <person name="Robert C."/>
            <person name="Medigue C."/>
            <person name="Raoult D."/>
        </authorList>
    </citation>
    <scope>NUCLEOTIDE SEQUENCE [LARGE SCALE GENOMIC DNA]</scope>
    <source>
        <strain evidence="2 3">13-B</strain>
    </source>
</reference>
<feature type="region of interest" description="Disordered" evidence="1">
    <location>
        <begin position="1"/>
        <end position="23"/>
    </location>
</feature>
<evidence type="ECO:0000256" key="1">
    <source>
        <dbReference type="SAM" id="MobiDB-lite"/>
    </source>
</evidence>